<name>A0A199UPU3_ANACO</name>
<dbReference type="EMBL" id="LSRQ01005999">
    <property type="protein sequence ID" value="OAY66666.1"/>
    <property type="molecule type" value="Genomic_DNA"/>
</dbReference>
<proteinExistence type="predicted"/>
<evidence type="ECO:0000313" key="2">
    <source>
        <dbReference type="Proteomes" id="UP000092600"/>
    </source>
</evidence>
<feature type="non-terminal residue" evidence="1">
    <location>
        <position position="1"/>
    </location>
</feature>
<comment type="caution">
    <text evidence="1">The sequence shown here is derived from an EMBL/GenBank/DDBJ whole genome shotgun (WGS) entry which is preliminary data.</text>
</comment>
<reference evidence="1 2" key="1">
    <citation type="journal article" date="2016" name="DNA Res.">
        <title>The draft genome of MD-2 pineapple using hybrid error correction of long reads.</title>
        <authorList>
            <person name="Redwan R.M."/>
            <person name="Saidin A."/>
            <person name="Kumar S.V."/>
        </authorList>
    </citation>
    <scope>NUCLEOTIDE SEQUENCE [LARGE SCALE GENOMIC DNA]</scope>
    <source>
        <strain evidence="2">cv. MD2</strain>
        <tissue evidence="1">Leaf</tissue>
    </source>
</reference>
<accession>A0A199UPU3</accession>
<gene>
    <name evidence="1" type="ORF">ACMD2_02105</name>
</gene>
<protein>
    <submittedName>
        <fullName evidence="1">Uncharacterized protein</fullName>
    </submittedName>
</protein>
<sequence>LQLFIVVCLFRRLVSKFVDY</sequence>
<organism evidence="1 2">
    <name type="scientific">Ananas comosus</name>
    <name type="common">Pineapple</name>
    <name type="synonym">Ananas ananas</name>
    <dbReference type="NCBI Taxonomy" id="4615"/>
    <lineage>
        <taxon>Eukaryota</taxon>
        <taxon>Viridiplantae</taxon>
        <taxon>Streptophyta</taxon>
        <taxon>Embryophyta</taxon>
        <taxon>Tracheophyta</taxon>
        <taxon>Spermatophyta</taxon>
        <taxon>Magnoliopsida</taxon>
        <taxon>Liliopsida</taxon>
        <taxon>Poales</taxon>
        <taxon>Bromeliaceae</taxon>
        <taxon>Bromelioideae</taxon>
        <taxon>Ananas</taxon>
    </lineage>
</organism>
<dbReference type="Proteomes" id="UP000092600">
    <property type="component" value="Unassembled WGS sequence"/>
</dbReference>
<evidence type="ECO:0000313" key="1">
    <source>
        <dbReference type="EMBL" id="OAY66666.1"/>
    </source>
</evidence>
<dbReference type="AlphaFoldDB" id="A0A199UPU3"/>